<proteinExistence type="predicted"/>
<comment type="caution">
    <text evidence="2">The sequence shown here is derived from an EMBL/GenBank/DDBJ whole genome shotgun (WGS) entry which is preliminary data.</text>
</comment>
<reference evidence="2" key="2">
    <citation type="submission" date="2023-06" db="EMBL/GenBank/DDBJ databases">
        <authorList>
            <consortium name="Lawrence Berkeley National Laboratory"/>
            <person name="Haridas S."/>
            <person name="Hensen N."/>
            <person name="Bonometti L."/>
            <person name="Westerberg I."/>
            <person name="Brannstrom I.O."/>
            <person name="Guillou S."/>
            <person name="Cros-Aarteil S."/>
            <person name="Calhoun S."/>
            <person name="Kuo A."/>
            <person name="Mondo S."/>
            <person name="Pangilinan J."/>
            <person name="Riley R."/>
            <person name="Labutti K."/>
            <person name="Andreopoulos B."/>
            <person name="Lipzen A."/>
            <person name="Chen C."/>
            <person name="Yanf M."/>
            <person name="Daum C."/>
            <person name="Ng V."/>
            <person name="Clum A."/>
            <person name="Steindorff A."/>
            <person name="Ohm R."/>
            <person name="Martin F."/>
            <person name="Silar P."/>
            <person name="Natvig D."/>
            <person name="Lalanne C."/>
            <person name="Gautier V."/>
            <person name="Ament-Velasquez S.L."/>
            <person name="Kruys A."/>
            <person name="Hutchinson M.I."/>
            <person name="Powell A.J."/>
            <person name="Barry K."/>
            <person name="Miller A.N."/>
            <person name="Grigoriev I.V."/>
            <person name="Debuchy R."/>
            <person name="Gladieux P."/>
            <person name="Thoren M.H."/>
            <person name="Johannesson H."/>
        </authorList>
    </citation>
    <scope>NUCLEOTIDE SEQUENCE</scope>
    <source>
        <strain evidence="2">CBS 118394</strain>
    </source>
</reference>
<organism evidence="2 3">
    <name type="scientific">Apodospora peruviana</name>
    <dbReference type="NCBI Taxonomy" id="516989"/>
    <lineage>
        <taxon>Eukaryota</taxon>
        <taxon>Fungi</taxon>
        <taxon>Dikarya</taxon>
        <taxon>Ascomycota</taxon>
        <taxon>Pezizomycotina</taxon>
        <taxon>Sordariomycetes</taxon>
        <taxon>Sordariomycetidae</taxon>
        <taxon>Sordariales</taxon>
        <taxon>Lasiosphaeriaceae</taxon>
        <taxon>Apodospora</taxon>
    </lineage>
</organism>
<dbReference type="AlphaFoldDB" id="A0AAE0IKN6"/>
<feature type="compositionally biased region" description="Polar residues" evidence="1">
    <location>
        <begin position="1"/>
        <end position="15"/>
    </location>
</feature>
<feature type="region of interest" description="Disordered" evidence="1">
    <location>
        <begin position="1"/>
        <end position="25"/>
    </location>
</feature>
<reference evidence="2" key="1">
    <citation type="journal article" date="2023" name="Mol. Phylogenet. Evol.">
        <title>Genome-scale phylogeny and comparative genomics of the fungal order Sordariales.</title>
        <authorList>
            <person name="Hensen N."/>
            <person name="Bonometti L."/>
            <person name="Westerberg I."/>
            <person name="Brannstrom I.O."/>
            <person name="Guillou S."/>
            <person name="Cros-Aarteil S."/>
            <person name="Calhoun S."/>
            <person name="Haridas S."/>
            <person name="Kuo A."/>
            <person name="Mondo S."/>
            <person name="Pangilinan J."/>
            <person name="Riley R."/>
            <person name="LaButti K."/>
            <person name="Andreopoulos B."/>
            <person name="Lipzen A."/>
            <person name="Chen C."/>
            <person name="Yan M."/>
            <person name="Daum C."/>
            <person name="Ng V."/>
            <person name="Clum A."/>
            <person name="Steindorff A."/>
            <person name="Ohm R.A."/>
            <person name="Martin F."/>
            <person name="Silar P."/>
            <person name="Natvig D.O."/>
            <person name="Lalanne C."/>
            <person name="Gautier V."/>
            <person name="Ament-Velasquez S.L."/>
            <person name="Kruys A."/>
            <person name="Hutchinson M.I."/>
            <person name="Powell A.J."/>
            <person name="Barry K."/>
            <person name="Miller A.N."/>
            <person name="Grigoriev I.V."/>
            <person name="Debuchy R."/>
            <person name="Gladieux P."/>
            <person name="Hiltunen Thoren M."/>
            <person name="Johannesson H."/>
        </authorList>
    </citation>
    <scope>NUCLEOTIDE SEQUENCE</scope>
    <source>
        <strain evidence="2">CBS 118394</strain>
    </source>
</reference>
<sequence length="200" mass="22334">MTISLAVNPTLSRPESQPPHHQDRFLQPSPKYYRRAVPQLLVTDRPPDGVLWYDWPNFFSGLGCMRVGELGWKRVWWGPESSPLSVHPSNPITAHTSRYTDTTSTTIMHGSVLGATAKQHISACAVLTSLHRHRVGYLHKIPDEFTVTEYGITKYSYFGVITHQPNCGSGRTLDRQHEAVNVVSDCPIAVVDALRPAYAS</sequence>
<dbReference type="EMBL" id="JAUEDM010000002">
    <property type="protein sequence ID" value="KAK3326785.1"/>
    <property type="molecule type" value="Genomic_DNA"/>
</dbReference>
<gene>
    <name evidence="2" type="ORF">B0H66DRAFT_530776</name>
</gene>
<accession>A0AAE0IKN6</accession>
<evidence type="ECO:0000313" key="2">
    <source>
        <dbReference type="EMBL" id="KAK3326785.1"/>
    </source>
</evidence>
<protein>
    <submittedName>
        <fullName evidence="2">Uncharacterized protein</fullName>
    </submittedName>
</protein>
<keyword evidence="3" id="KW-1185">Reference proteome</keyword>
<evidence type="ECO:0000313" key="3">
    <source>
        <dbReference type="Proteomes" id="UP001283341"/>
    </source>
</evidence>
<name>A0AAE0IKN6_9PEZI</name>
<evidence type="ECO:0000256" key="1">
    <source>
        <dbReference type="SAM" id="MobiDB-lite"/>
    </source>
</evidence>
<dbReference type="Proteomes" id="UP001283341">
    <property type="component" value="Unassembled WGS sequence"/>
</dbReference>